<evidence type="ECO:0000256" key="5">
    <source>
        <dbReference type="ARBA" id="ARBA00022989"/>
    </source>
</evidence>
<comment type="similarity">
    <text evidence="2 9">Belongs to the sulfotransferase 2 family.</text>
</comment>
<protein>
    <recommendedName>
        <fullName evidence="9">Carbohydrate sulfotransferase</fullName>
        <ecNumber evidence="9">2.8.2.-</ecNumber>
    </recommendedName>
</protein>
<dbReference type="Proteomes" id="UP001163046">
    <property type="component" value="Unassembled WGS sequence"/>
</dbReference>
<keyword evidence="3 9" id="KW-0808">Transferase</keyword>
<evidence type="ECO:0000313" key="11">
    <source>
        <dbReference type="Proteomes" id="UP001163046"/>
    </source>
</evidence>
<dbReference type="InterPro" id="IPR005331">
    <property type="entry name" value="Sulfotransferase"/>
</dbReference>
<evidence type="ECO:0000256" key="3">
    <source>
        <dbReference type="ARBA" id="ARBA00022679"/>
    </source>
</evidence>
<keyword evidence="7" id="KW-0472">Membrane</keyword>
<dbReference type="OrthoDB" id="2019940at2759"/>
<dbReference type="InterPro" id="IPR018011">
    <property type="entry name" value="Carb_sulfotrans_8-10"/>
</dbReference>
<dbReference type="Pfam" id="PF03567">
    <property type="entry name" value="Sulfotransfer_2"/>
    <property type="match status" value="1"/>
</dbReference>
<keyword evidence="4" id="KW-0812">Transmembrane</keyword>
<evidence type="ECO:0000256" key="6">
    <source>
        <dbReference type="ARBA" id="ARBA00023034"/>
    </source>
</evidence>
<keyword evidence="11" id="KW-1185">Reference proteome</keyword>
<comment type="caution">
    <text evidence="10">The sequence shown here is derived from an EMBL/GenBank/DDBJ whole genome shotgun (WGS) entry which is preliminary data.</text>
</comment>
<dbReference type="EC" id="2.8.2.-" evidence="9"/>
<dbReference type="PANTHER" id="PTHR12137:SF54">
    <property type="entry name" value="CARBOHYDRATE SULFOTRANSFERASE"/>
    <property type="match status" value="1"/>
</dbReference>
<dbReference type="GO" id="GO:0008146">
    <property type="term" value="F:sulfotransferase activity"/>
    <property type="evidence" value="ECO:0007669"/>
    <property type="project" value="InterPro"/>
</dbReference>
<evidence type="ECO:0000313" key="10">
    <source>
        <dbReference type="EMBL" id="KAJ7392622.1"/>
    </source>
</evidence>
<evidence type="ECO:0000256" key="8">
    <source>
        <dbReference type="ARBA" id="ARBA00023180"/>
    </source>
</evidence>
<name>A0A9X0D9T4_9CNID</name>
<keyword evidence="9" id="KW-0119">Carbohydrate metabolism</keyword>
<keyword evidence="8 9" id="KW-0325">Glycoprotein</keyword>
<accession>A0A9X0D9T4</accession>
<evidence type="ECO:0000256" key="4">
    <source>
        <dbReference type="ARBA" id="ARBA00022692"/>
    </source>
</evidence>
<evidence type="ECO:0000256" key="2">
    <source>
        <dbReference type="ARBA" id="ARBA00006339"/>
    </source>
</evidence>
<evidence type="ECO:0000256" key="7">
    <source>
        <dbReference type="ARBA" id="ARBA00023136"/>
    </source>
</evidence>
<evidence type="ECO:0000256" key="9">
    <source>
        <dbReference type="RuleBase" id="RU364020"/>
    </source>
</evidence>
<comment type="subcellular location">
    <subcellularLocation>
        <location evidence="1 9">Golgi apparatus membrane</location>
        <topology evidence="1 9">Single-pass type II membrane protein</topology>
    </subcellularLocation>
</comment>
<dbReference type="AlphaFoldDB" id="A0A9X0D9T4"/>
<proteinExistence type="inferred from homology"/>
<reference evidence="10" key="1">
    <citation type="submission" date="2023-01" db="EMBL/GenBank/DDBJ databases">
        <title>Genome assembly of the deep-sea coral Lophelia pertusa.</title>
        <authorList>
            <person name="Herrera S."/>
            <person name="Cordes E."/>
        </authorList>
    </citation>
    <scope>NUCLEOTIDE SEQUENCE</scope>
    <source>
        <strain evidence="10">USNM1676648</strain>
        <tissue evidence="10">Polyp</tissue>
    </source>
</reference>
<keyword evidence="6 9" id="KW-0333">Golgi apparatus</keyword>
<dbReference type="GO" id="GO:0016051">
    <property type="term" value="P:carbohydrate biosynthetic process"/>
    <property type="evidence" value="ECO:0007669"/>
    <property type="project" value="InterPro"/>
</dbReference>
<organism evidence="10 11">
    <name type="scientific">Desmophyllum pertusum</name>
    <dbReference type="NCBI Taxonomy" id="174260"/>
    <lineage>
        <taxon>Eukaryota</taxon>
        <taxon>Metazoa</taxon>
        <taxon>Cnidaria</taxon>
        <taxon>Anthozoa</taxon>
        <taxon>Hexacorallia</taxon>
        <taxon>Scleractinia</taxon>
        <taxon>Caryophylliina</taxon>
        <taxon>Caryophylliidae</taxon>
        <taxon>Desmophyllum</taxon>
    </lineage>
</organism>
<keyword evidence="5" id="KW-1133">Transmembrane helix</keyword>
<dbReference type="PANTHER" id="PTHR12137">
    <property type="entry name" value="CARBOHYDRATE SULFOTRANSFERASE"/>
    <property type="match status" value="1"/>
</dbReference>
<evidence type="ECO:0000256" key="1">
    <source>
        <dbReference type="ARBA" id="ARBA00004323"/>
    </source>
</evidence>
<dbReference type="EMBL" id="MU825400">
    <property type="protein sequence ID" value="KAJ7392622.1"/>
    <property type="molecule type" value="Genomic_DNA"/>
</dbReference>
<gene>
    <name evidence="10" type="primary">CHST13_1</name>
    <name evidence="10" type="ORF">OS493_010273</name>
</gene>
<keyword evidence="9" id="KW-0735">Signal-anchor</keyword>
<sequence length="211" mass="24279">MAVIVSCITITLFVMIAANLYVFCSLPTALDHVSGSAAEPLSIPFLLDNNPYEAEGEDLSNYKGEEGKRDLEQKQRLRRFCGRRKRKEPSNETLGHLYVFEKYKLIFCLVPKVASRQWISVLGRYRLRLNNSPYGPTVKQFPPEQAQKMLRTFYKFMFVREPFERLLSAYKDKFVHPRALTKILTSPCLGKRSLATTGIMLPRRHCRAVTA</sequence>
<dbReference type="GO" id="GO:0000139">
    <property type="term" value="C:Golgi membrane"/>
    <property type="evidence" value="ECO:0007669"/>
    <property type="project" value="UniProtKB-SubCell"/>
</dbReference>